<dbReference type="FunFam" id="1.20.1050.60:FF:000002">
    <property type="entry name" value="Glycosyl hydrolase family 92"/>
    <property type="match status" value="1"/>
</dbReference>
<dbReference type="EMBL" id="JPOX01000002">
    <property type="protein sequence ID" value="KFX52922.1"/>
    <property type="molecule type" value="Genomic_DNA"/>
</dbReference>
<dbReference type="Gene3D" id="1.20.1050.60">
    <property type="entry name" value="alpha-1,2-mannosidase"/>
    <property type="match status" value="1"/>
</dbReference>
<evidence type="ECO:0000313" key="2">
    <source>
        <dbReference type="EMBL" id="KFX52922.1"/>
    </source>
</evidence>
<dbReference type="GO" id="GO:0030246">
    <property type="term" value="F:carbohydrate binding"/>
    <property type="evidence" value="ECO:0007669"/>
    <property type="project" value="InterPro"/>
</dbReference>
<dbReference type="GO" id="GO:0005634">
    <property type="term" value="C:nucleus"/>
    <property type="evidence" value="ECO:0007669"/>
    <property type="project" value="TreeGrafter"/>
</dbReference>
<dbReference type="GO" id="GO:0005829">
    <property type="term" value="C:cytosol"/>
    <property type="evidence" value="ECO:0007669"/>
    <property type="project" value="TreeGrafter"/>
</dbReference>
<dbReference type="AlphaFoldDB" id="A0A093VK40"/>
<evidence type="ECO:0000259" key="1">
    <source>
        <dbReference type="Pfam" id="PF07971"/>
    </source>
</evidence>
<dbReference type="InterPro" id="IPR014718">
    <property type="entry name" value="GH-type_carb-bd"/>
</dbReference>
<dbReference type="GO" id="GO:0000224">
    <property type="term" value="F:peptide-N4-(N-acetyl-beta-glucosaminyl)asparagine amidase activity"/>
    <property type="evidence" value="ECO:0007669"/>
    <property type="project" value="TreeGrafter"/>
</dbReference>
<name>A0A093VK40_TALMA</name>
<dbReference type="HOGENOM" id="CLU_003690_4_3_1"/>
<gene>
    <name evidence="2" type="ORF">GQ26_0023090</name>
</gene>
<dbReference type="Pfam" id="PF07971">
    <property type="entry name" value="Glyco_hydro_92"/>
    <property type="match status" value="2"/>
</dbReference>
<keyword evidence="2" id="KW-0378">Hydrolase</keyword>
<protein>
    <submittedName>
        <fullName evidence="2">Putative glycosidase</fullName>
    </submittedName>
</protein>
<dbReference type="PANTHER" id="PTHR12143:SF27">
    <property type="entry name" value="ALPHA-1,2-MANNOSIDASE FAMILY PROTEIN (AFU_ORTHOLOGUE AFUA_5G10520)"/>
    <property type="match status" value="1"/>
</dbReference>
<sequence length="503" mass="56659">MPHLYEGRHQEHNQGDFRAYERSRIGALFGWGNDTTAPRNIISRIGVSFMSIDTAKDYITTEIPTWSVNNTVTDAIHEWNTDVFSKIRVPTDSSANTTNLRLLYSSLYFMHLMSSDRTGENPLWISDEPFWDDFYTLYLFSMEGTYSAVRSVSTHVLQPPYYESMIRGLIEIYKHQGYLPDGRSGNWNGLVQGGSNGDNVLADAYVKGLRGSINWTEGYAAMVKDAEVTPYNTFDPTDLHPAQKKVEVLSMTGRNLVTYLLTIIHAVFHVQLSIASMTSLSQVAAGIQPADKEKYVNRSAGWQLIWDHDVTSLNFTGFLAPRFANGSYQDGYDPLYCGGCEWSSIAYEGVPWAYLTMLRRSLTSWEDHLLSTQDWTKCFKDAAYGIPGNSDAGAMNSWLLWQLVGLYPIVTQPNYLIGSPWFPEINMTVNGNKTLRITATGSDYNEGSYYVQSVRVNGKEWDKNWLTHKDIFVDGGSLDFVLGRNMTLWETGDAPPSPGHVTL</sequence>
<dbReference type="Gene3D" id="2.70.98.10">
    <property type="match status" value="1"/>
</dbReference>
<dbReference type="GO" id="GO:0006516">
    <property type="term" value="P:glycoprotein catabolic process"/>
    <property type="evidence" value="ECO:0007669"/>
    <property type="project" value="TreeGrafter"/>
</dbReference>
<reference evidence="2" key="1">
    <citation type="journal article" date="2014" name="PLoS Genet.">
        <title>Signature Gene Expression Reveals Novel Clues to the Molecular Mechanisms of Dimorphic Transition in Penicillium marneffei.</title>
        <authorList>
            <person name="Yang E."/>
            <person name="Wang G."/>
            <person name="Cai J."/>
            <person name="Woo P.C."/>
            <person name="Lau S.K."/>
            <person name="Yuen K.-Y."/>
            <person name="Chow W.-N."/>
            <person name="Lin X."/>
        </authorList>
    </citation>
    <scope>NUCLEOTIDE SEQUENCE [LARGE SCALE GENOMIC DNA]</scope>
    <source>
        <strain evidence="2">PM1</strain>
    </source>
</reference>
<keyword evidence="2" id="KW-0326">Glycosidase</keyword>
<dbReference type="PANTHER" id="PTHR12143">
    <property type="entry name" value="PEPTIDE N-GLYCANASE PNGASE -RELATED"/>
    <property type="match status" value="1"/>
</dbReference>
<feature type="domain" description="Glycosyl hydrolase family 92" evidence="1">
    <location>
        <begin position="55"/>
        <end position="357"/>
    </location>
</feature>
<dbReference type="InterPro" id="IPR012939">
    <property type="entry name" value="Glyco_hydro_92"/>
</dbReference>
<dbReference type="GO" id="GO:0016798">
    <property type="term" value="F:hydrolase activity, acting on glycosyl bonds"/>
    <property type="evidence" value="ECO:0007669"/>
    <property type="project" value="UniProtKB-KW"/>
</dbReference>
<dbReference type="InterPro" id="IPR050883">
    <property type="entry name" value="PNGase"/>
</dbReference>
<proteinExistence type="predicted"/>
<accession>A0A093VK40</accession>
<organism evidence="2">
    <name type="scientific">Talaromyces marneffei PM1</name>
    <dbReference type="NCBI Taxonomy" id="1077442"/>
    <lineage>
        <taxon>Eukaryota</taxon>
        <taxon>Fungi</taxon>
        <taxon>Dikarya</taxon>
        <taxon>Ascomycota</taxon>
        <taxon>Pezizomycotina</taxon>
        <taxon>Eurotiomycetes</taxon>
        <taxon>Eurotiomycetidae</taxon>
        <taxon>Eurotiales</taxon>
        <taxon>Trichocomaceae</taxon>
        <taxon>Talaromyces</taxon>
        <taxon>Talaromyces sect. Talaromyces</taxon>
    </lineage>
</organism>
<comment type="caution">
    <text evidence="2">The sequence shown here is derived from an EMBL/GenBank/DDBJ whole genome shotgun (WGS) entry which is preliminary data.</text>
</comment>
<feature type="domain" description="Glycosyl hydrolase family 92" evidence="1">
    <location>
        <begin position="376"/>
        <end position="483"/>
    </location>
</feature>
<dbReference type="Gene3D" id="3.30.2080.10">
    <property type="entry name" value="GH92 mannosidase domain"/>
    <property type="match status" value="1"/>
</dbReference>